<accession>A0A1V4SJ80</accession>
<dbReference type="RefSeq" id="WP_165755729.1">
    <property type="nucleotide sequence ID" value="NZ_MZGX01000013.1"/>
</dbReference>
<organism evidence="3 4">
    <name type="scientific">Ruminiclostridium hungatei</name>
    <name type="common">Clostridium hungatei</name>
    <dbReference type="NCBI Taxonomy" id="48256"/>
    <lineage>
        <taxon>Bacteria</taxon>
        <taxon>Bacillati</taxon>
        <taxon>Bacillota</taxon>
        <taxon>Clostridia</taxon>
        <taxon>Eubacteriales</taxon>
        <taxon>Oscillospiraceae</taxon>
        <taxon>Ruminiclostridium</taxon>
    </lineage>
</organism>
<dbReference type="EMBL" id="MZGX01000013">
    <property type="protein sequence ID" value="OPX43952.1"/>
    <property type="molecule type" value="Genomic_DNA"/>
</dbReference>
<feature type="transmembrane region" description="Helical" evidence="1">
    <location>
        <begin position="68"/>
        <end position="90"/>
    </location>
</feature>
<name>A0A1V4SJ80_RUMHU</name>
<keyword evidence="2" id="KW-0732">Signal</keyword>
<keyword evidence="1" id="KW-1133">Transmembrane helix</keyword>
<protein>
    <recommendedName>
        <fullName evidence="5">Lipoprotein</fullName>
    </recommendedName>
</protein>
<reference evidence="3 4" key="1">
    <citation type="submission" date="2017-03" db="EMBL/GenBank/DDBJ databases">
        <title>Genome sequence of Clostridium hungatei DSM 14427.</title>
        <authorList>
            <person name="Poehlein A."/>
            <person name="Daniel R."/>
        </authorList>
    </citation>
    <scope>NUCLEOTIDE SEQUENCE [LARGE SCALE GENOMIC DNA]</scope>
    <source>
        <strain evidence="3 4">DSM 14427</strain>
    </source>
</reference>
<proteinExistence type="predicted"/>
<evidence type="ECO:0000256" key="2">
    <source>
        <dbReference type="SAM" id="SignalP"/>
    </source>
</evidence>
<dbReference type="AlphaFoldDB" id="A0A1V4SJ80"/>
<keyword evidence="1" id="KW-0472">Membrane</keyword>
<keyword evidence="1" id="KW-0812">Transmembrane</keyword>
<comment type="caution">
    <text evidence="3">The sequence shown here is derived from an EMBL/GenBank/DDBJ whole genome shotgun (WGS) entry which is preliminary data.</text>
</comment>
<dbReference type="Proteomes" id="UP000191554">
    <property type="component" value="Unassembled WGS sequence"/>
</dbReference>
<evidence type="ECO:0000313" key="4">
    <source>
        <dbReference type="Proteomes" id="UP000191554"/>
    </source>
</evidence>
<keyword evidence="4" id="KW-1185">Reference proteome</keyword>
<gene>
    <name evidence="3" type="ORF">CLHUN_21950</name>
</gene>
<evidence type="ECO:0008006" key="5">
    <source>
        <dbReference type="Google" id="ProtNLM"/>
    </source>
</evidence>
<evidence type="ECO:0000313" key="3">
    <source>
        <dbReference type="EMBL" id="OPX43952.1"/>
    </source>
</evidence>
<feature type="chain" id="PRO_5039647385" description="Lipoprotein" evidence="2">
    <location>
        <begin position="21"/>
        <end position="100"/>
    </location>
</feature>
<evidence type="ECO:0000256" key="1">
    <source>
        <dbReference type="SAM" id="Phobius"/>
    </source>
</evidence>
<dbReference type="PROSITE" id="PS51257">
    <property type="entry name" value="PROKAR_LIPOPROTEIN"/>
    <property type="match status" value="1"/>
</dbReference>
<sequence length="100" mass="11032">MRKKLLILTAIAALMLAALTGCVPGDGTYTAAKPAGFFWGIWHGWISPVSLVIGLFDRNIRVYEVANAGWWYDFGFYISIIGGFGGLSLFRRKSSGRKDK</sequence>
<feature type="signal peptide" evidence="2">
    <location>
        <begin position="1"/>
        <end position="20"/>
    </location>
</feature>
<feature type="transmembrane region" description="Helical" evidence="1">
    <location>
        <begin position="36"/>
        <end position="56"/>
    </location>
</feature>